<feature type="region of interest" description="Disordered" evidence="1">
    <location>
        <begin position="378"/>
        <end position="401"/>
    </location>
</feature>
<sequence>MSLCPSSSHQLVAAAVAFRRARRKFPKDFGLESTVERIPGNTKAETATSCEGFINQAKSSSILARRACNSRSDHVCPASVQNGCDYDHSCNKENSISCSCCRARNNGEDISELQDECCGGDAIDTVPSREREEFVASDADHKNESVKAAERDRCDSAPRTTDGEAAKTTEWIPQSARPIFFDHHRKAHCPSAVNFLYDSASRERKDKVACGDFSTDRGKDFASTSCHETSIDLDGDAEEDGVVTSDTWGRHRGPGMEDAWMKLATSMSHRKIVESAWRCRCEHHPRKESVLDLLKSSCDHCCNGCHHRCDHRCDCFRRHCCCRQRDNSFSMNAKECEVCGRGGKAQHKSWHDQMRGENSRLYARQCCSKEYPGIISASRERNDEKPWEKNGNENDDNDEDGSVAVINHKDSMCILAEKYKVGRKCRGRRCWDKVRSGDKDECNKSLTSKIIDQPESPLENAAVPHDRSSVKHVCRAHCECCGTAARIASNSCSRGCGRHAPPEGEFDRFKSPLNETAATHRCSSRAPCRRAF</sequence>
<accession>A0AAV2NTY4</accession>
<keyword evidence="3" id="KW-1185">Reference proteome</keyword>
<protein>
    <submittedName>
        <fullName evidence="2">Uncharacterized protein</fullName>
    </submittedName>
</protein>
<dbReference type="EMBL" id="OZ034827">
    <property type="protein sequence ID" value="CAL1683708.1"/>
    <property type="molecule type" value="Genomic_DNA"/>
</dbReference>
<dbReference type="AlphaFoldDB" id="A0AAV2NTY4"/>
<name>A0AAV2NTY4_9HYME</name>
<evidence type="ECO:0000313" key="2">
    <source>
        <dbReference type="EMBL" id="CAL1683708.1"/>
    </source>
</evidence>
<feature type="region of interest" description="Disordered" evidence="1">
    <location>
        <begin position="133"/>
        <end position="166"/>
    </location>
</feature>
<proteinExistence type="predicted"/>
<feature type="compositionally biased region" description="Basic and acidic residues" evidence="1">
    <location>
        <begin position="378"/>
        <end position="392"/>
    </location>
</feature>
<gene>
    <name evidence="2" type="ORF">LPLAT_LOCUS9386</name>
</gene>
<dbReference type="Proteomes" id="UP001497644">
    <property type="component" value="Chromosome 4"/>
</dbReference>
<organism evidence="2 3">
    <name type="scientific">Lasius platythorax</name>
    <dbReference type="NCBI Taxonomy" id="488582"/>
    <lineage>
        <taxon>Eukaryota</taxon>
        <taxon>Metazoa</taxon>
        <taxon>Ecdysozoa</taxon>
        <taxon>Arthropoda</taxon>
        <taxon>Hexapoda</taxon>
        <taxon>Insecta</taxon>
        <taxon>Pterygota</taxon>
        <taxon>Neoptera</taxon>
        <taxon>Endopterygota</taxon>
        <taxon>Hymenoptera</taxon>
        <taxon>Apocrita</taxon>
        <taxon>Aculeata</taxon>
        <taxon>Formicoidea</taxon>
        <taxon>Formicidae</taxon>
        <taxon>Formicinae</taxon>
        <taxon>Lasius</taxon>
        <taxon>Lasius</taxon>
    </lineage>
</organism>
<evidence type="ECO:0000256" key="1">
    <source>
        <dbReference type="SAM" id="MobiDB-lite"/>
    </source>
</evidence>
<evidence type="ECO:0000313" key="3">
    <source>
        <dbReference type="Proteomes" id="UP001497644"/>
    </source>
</evidence>
<reference evidence="2" key="1">
    <citation type="submission" date="2024-04" db="EMBL/GenBank/DDBJ databases">
        <authorList>
            <consortium name="Molecular Ecology Group"/>
        </authorList>
    </citation>
    <scope>NUCLEOTIDE SEQUENCE</scope>
</reference>